<comment type="caution">
    <text evidence="18">The sequence shown here is derived from an EMBL/GenBank/DDBJ whole genome shotgun (WGS) entry which is preliminary data.</text>
</comment>
<dbReference type="EC" id="1.1.1.193" evidence="13"/>
<accession>G2GWK3</accession>
<dbReference type="SUPFAM" id="SSF53927">
    <property type="entry name" value="Cytidine deaminase-like"/>
    <property type="match status" value="1"/>
</dbReference>
<evidence type="ECO:0000259" key="17">
    <source>
        <dbReference type="PROSITE" id="PS51747"/>
    </source>
</evidence>
<dbReference type="PATRIC" id="fig|1005043.3.peg.122"/>
<keyword evidence="12" id="KW-0511">Multifunctional enzyme</keyword>
<dbReference type="InterPro" id="IPR011549">
    <property type="entry name" value="RibD_C"/>
</dbReference>
<feature type="binding site" evidence="15">
    <location>
        <position position="193"/>
    </location>
    <ligand>
        <name>substrate</name>
    </ligand>
</feature>
<gene>
    <name evidence="18" type="ORF">Rin_00001390</name>
</gene>
<evidence type="ECO:0000256" key="12">
    <source>
        <dbReference type="ARBA" id="ARBA00023268"/>
    </source>
</evidence>
<dbReference type="NCBIfam" id="NF008052">
    <property type="entry name" value="PRK10786.1"/>
    <property type="match status" value="1"/>
</dbReference>
<feature type="binding site" evidence="15">
    <location>
        <position position="163"/>
    </location>
    <ligand>
        <name>NADP(+)</name>
        <dbReference type="ChEBI" id="CHEBI:58349"/>
    </ligand>
</feature>
<comment type="similarity">
    <text evidence="4 13">In the N-terminal section; belongs to the cytidine and deoxycytidylate deaminase family.</text>
</comment>
<keyword evidence="19" id="KW-1185">Reference proteome</keyword>
<dbReference type="Proteomes" id="UP000004116">
    <property type="component" value="Unassembled WGS sequence"/>
</dbReference>
<evidence type="ECO:0000256" key="8">
    <source>
        <dbReference type="ARBA" id="ARBA00022801"/>
    </source>
</evidence>
<feature type="binding site" evidence="16">
    <location>
        <position position="56"/>
    </location>
    <ligand>
        <name>Zn(2+)</name>
        <dbReference type="ChEBI" id="CHEBI:29105"/>
        <note>catalytic</note>
    </ligand>
</feature>
<keyword evidence="6 13" id="KW-0686">Riboflavin biosynthesis</keyword>
<feature type="binding site" evidence="16">
    <location>
        <position position="90"/>
    </location>
    <ligand>
        <name>Zn(2+)</name>
        <dbReference type="ChEBI" id="CHEBI:29105"/>
        <note>catalytic</note>
    </ligand>
</feature>
<dbReference type="GO" id="GO:0050661">
    <property type="term" value="F:NADP binding"/>
    <property type="evidence" value="ECO:0007669"/>
    <property type="project" value="InterPro"/>
</dbReference>
<comment type="cofactor">
    <cofactor evidence="13 16">
        <name>Zn(2+)</name>
        <dbReference type="ChEBI" id="CHEBI:29105"/>
    </cofactor>
    <text evidence="13 16">Binds 1 zinc ion.</text>
</comment>
<dbReference type="InterPro" id="IPR024072">
    <property type="entry name" value="DHFR-like_dom_sf"/>
</dbReference>
<comment type="pathway">
    <text evidence="2 13">Cofactor biosynthesis; riboflavin biosynthesis; 5-amino-6-(D-ribitylamino)uracil from GTP: step 2/4.</text>
</comment>
<reference evidence="18 19" key="1">
    <citation type="journal article" date="2012" name="Genome Res.">
        <title>Genomic basis of endosymbiont-conferred protection against an insect parasitoid.</title>
        <authorList>
            <person name="Hansen A.K."/>
            <person name="Vorburger C."/>
            <person name="Moran N.A."/>
        </authorList>
    </citation>
    <scope>NUCLEOTIDE SEQUENCE [LARGE SCALE GENOMIC DNA]</scope>
    <source>
        <strain evidence="19">R5.15</strain>
    </source>
</reference>
<dbReference type="InterPro" id="IPR016193">
    <property type="entry name" value="Cytidine_deaminase-like"/>
</dbReference>
<comment type="function">
    <text evidence="1 13">Converts 2,5-diamino-6-(ribosylamino)-4(3h)-pyrimidinone 5'-phosphate into 5-amino-6-(ribosylamino)-2,4(1h,3h)-pyrimidinedione 5'-phosphate.</text>
</comment>
<dbReference type="NCBIfam" id="TIGR00326">
    <property type="entry name" value="eubact_ribD"/>
    <property type="match status" value="1"/>
</dbReference>
<evidence type="ECO:0000256" key="6">
    <source>
        <dbReference type="ARBA" id="ARBA00022619"/>
    </source>
</evidence>
<evidence type="ECO:0000256" key="15">
    <source>
        <dbReference type="PIRSR" id="PIRSR006769-2"/>
    </source>
</evidence>
<feature type="binding site" evidence="15">
    <location>
        <position position="205"/>
    </location>
    <ligand>
        <name>NADP(+)</name>
        <dbReference type="ChEBI" id="CHEBI:58349"/>
    </ligand>
</feature>
<dbReference type="Pfam" id="PF01872">
    <property type="entry name" value="RibD_C"/>
    <property type="match status" value="1"/>
</dbReference>
<evidence type="ECO:0000256" key="16">
    <source>
        <dbReference type="PIRSR" id="PIRSR006769-3"/>
    </source>
</evidence>
<dbReference type="CDD" id="cd01284">
    <property type="entry name" value="Riboflavin_deaminase-reductase"/>
    <property type="match status" value="1"/>
</dbReference>
<dbReference type="Pfam" id="PF00383">
    <property type="entry name" value="dCMP_cyt_deam_1"/>
    <property type="match status" value="1"/>
</dbReference>
<evidence type="ECO:0000256" key="11">
    <source>
        <dbReference type="ARBA" id="ARBA00023002"/>
    </source>
</evidence>
<organism evidence="18 19">
    <name type="scientific">Candidatus Regiella insecticola 5.15</name>
    <dbReference type="NCBI Taxonomy" id="1005043"/>
    <lineage>
        <taxon>Bacteria</taxon>
        <taxon>Pseudomonadati</taxon>
        <taxon>Pseudomonadota</taxon>
        <taxon>Gammaproteobacteria</taxon>
        <taxon>Enterobacterales</taxon>
        <taxon>Enterobacteriaceae</taxon>
        <taxon>aphid secondary symbionts</taxon>
        <taxon>Candidatus Regiella</taxon>
    </lineage>
</organism>
<evidence type="ECO:0000256" key="3">
    <source>
        <dbReference type="ARBA" id="ARBA00004910"/>
    </source>
</evidence>
<dbReference type="GO" id="GO:0008270">
    <property type="term" value="F:zinc ion binding"/>
    <property type="evidence" value="ECO:0007669"/>
    <property type="project" value="InterPro"/>
</dbReference>
<dbReference type="PROSITE" id="PS51747">
    <property type="entry name" value="CYT_DCMP_DEAMINASES_2"/>
    <property type="match status" value="1"/>
</dbReference>
<feature type="binding site" evidence="15">
    <location>
        <position position="209"/>
    </location>
    <ligand>
        <name>NADP(+)</name>
        <dbReference type="ChEBI" id="CHEBI:58349"/>
    </ligand>
</feature>
<dbReference type="InterPro" id="IPR016192">
    <property type="entry name" value="APOBEC/CMP_deaminase_Zn-bd"/>
</dbReference>
<dbReference type="AlphaFoldDB" id="G2GWK3"/>
<dbReference type="Gene3D" id="3.40.140.10">
    <property type="entry name" value="Cytidine Deaminase, domain 2"/>
    <property type="match status" value="1"/>
</dbReference>
<evidence type="ECO:0000256" key="1">
    <source>
        <dbReference type="ARBA" id="ARBA00002151"/>
    </source>
</evidence>
<dbReference type="InterPro" id="IPR002125">
    <property type="entry name" value="CMP_dCMP_dom"/>
</dbReference>
<feature type="binding site" evidence="15">
    <location>
        <position position="243"/>
    </location>
    <ligand>
        <name>NADP(+)</name>
        <dbReference type="ChEBI" id="CHEBI:58349"/>
    </ligand>
</feature>
<dbReference type="InterPro" id="IPR002734">
    <property type="entry name" value="RibDG_C"/>
</dbReference>
<evidence type="ECO:0000313" key="18">
    <source>
        <dbReference type="EMBL" id="EGY29869.1"/>
    </source>
</evidence>
<evidence type="ECO:0000256" key="5">
    <source>
        <dbReference type="ARBA" id="ARBA00007417"/>
    </source>
</evidence>
<evidence type="ECO:0000256" key="13">
    <source>
        <dbReference type="PIRNR" id="PIRNR006769"/>
    </source>
</evidence>
<dbReference type="PIRSF" id="PIRSF006769">
    <property type="entry name" value="RibD"/>
    <property type="match status" value="1"/>
</dbReference>
<feature type="domain" description="CMP/dCMP-type deaminase" evidence="17">
    <location>
        <begin position="7"/>
        <end position="129"/>
    </location>
</feature>
<feature type="binding site" evidence="15">
    <location>
        <position position="179"/>
    </location>
    <ligand>
        <name>NADP(+)</name>
        <dbReference type="ChEBI" id="CHEBI:58349"/>
    </ligand>
</feature>
<dbReference type="PROSITE" id="PS00903">
    <property type="entry name" value="CYT_DCMP_DEAMINASES_1"/>
    <property type="match status" value="1"/>
</dbReference>
<dbReference type="GO" id="GO:0008835">
    <property type="term" value="F:diaminohydroxyphosphoribosylaminopyrimidine deaminase activity"/>
    <property type="evidence" value="ECO:0007669"/>
    <property type="project" value="UniProtKB-EC"/>
</dbReference>
<feature type="binding site" evidence="15">
    <location>
        <position position="213"/>
    </location>
    <ligand>
        <name>substrate</name>
    </ligand>
</feature>
<protein>
    <recommendedName>
        <fullName evidence="13">Riboflavin biosynthesis protein RibD</fullName>
    </recommendedName>
    <domain>
        <recommendedName>
            <fullName evidence="13">Diaminohydroxyphosphoribosylaminopyrimidine deaminase</fullName>
            <shortName evidence="13">DRAP deaminase</shortName>
            <ecNumber evidence="13">3.5.4.26</ecNumber>
        </recommendedName>
        <alternativeName>
            <fullName evidence="13">Riboflavin-specific deaminase</fullName>
        </alternativeName>
    </domain>
    <domain>
        <recommendedName>
            <fullName evidence="13">5-amino-6-(5-phosphoribosylamino)uracil reductase</fullName>
            <ecNumber evidence="13">1.1.1.193</ecNumber>
        </recommendedName>
        <alternativeName>
            <fullName evidence="13">HTP reductase</fullName>
        </alternativeName>
    </domain>
</protein>
<dbReference type="PANTHER" id="PTHR38011">
    <property type="entry name" value="DIHYDROFOLATE REDUCTASE FAMILY PROTEIN (AFU_ORTHOLOGUE AFUA_8G06820)"/>
    <property type="match status" value="1"/>
</dbReference>
<dbReference type="EC" id="3.5.4.26" evidence="13"/>
<feature type="binding site" evidence="15">
    <location>
        <position position="310"/>
    </location>
    <ligand>
        <name>substrate</name>
    </ligand>
</feature>
<comment type="catalytic activity">
    <reaction evidence="13">
        <text>2,5-diamino-6-hydroxy-4-(5-phosphoribosylamino)-pyrimidine + H2O + H(+) = 5-amino-6-(5-phospho-D-ribosylamino)uracil + NH4(+)</text>
        <dbReference type="Rhea" id="RHEA:21868"/>
        <dbReference type="ChEBI" id="CHEBI:15377"/>
        <dbReference type="ChEBI" id="CHEBI:15378"/>
        <dbReference type="ChEBI" id="CHEBI:28938"/>
        <dbReference type="ChEBI" id="CHEBI:58453"/>
        <dbReference type="ChEBI" id="CHEBI:58614"/>
        <dbReference type="EC" id="3.5.4.26"/>
    </reaction>
</comment>
<name>G2GWK3_9ENTR</name>
<evidence type="ECO:0000256" key="9">
    <source>
        <dbReference type="ARBA" id="ARBA00022833"/>
    </source>
</evidence>
<dbReference type="OrthoDB" id="9800865at2"/>
<evidence type="ECO:0000256" key="7">
    <source>
        <dbReference type="ARBA" id="ARBA00022723"/>
    </source>
</evidence>
<proteinExistence type="inferred from homology"/>
<comment type="pathway">
    <text evidence="3 13">Cofactor biosynthesis; riboflavin biosynthesis; 5-amino-6-(D-ribitylamino)uracil from GTP: step 3/4.</text>
</comment>
<dbReference type="RefSeq" id="WP_006705773.1">
    <property type="nucleotide sequence ID" value="NZ_AGCA01000033.1"/>
</dbReference>
<dbReference type="FunFam" id="3.40.140.10:FF:000025">
    <property type="entry name" value="Riboflavin biosynthesis protein RibD"/>
    <property type="match status" value="1"/>
</dbReference>
<feature type="binding site" evidence="16">
    <location>
        <position position="81"/>
    </location>
    <ligand>
        <name>Zn(2+)</name>
        <dbReference type="ChEBI" id="CHEBI:29105"/>
        <note>catalytic</note>
    </ligand>
</feature>
<feature type="binding site" evidence="15">
    <location>
        <position position="177"/>
    </location>
    <ligand>
        <name>substrate</name>
    </ligand>
</feature>
<sequence length="379" mass="41827">MHENNTLFDDVYMERALELALLGRFTTAPNPNVGCVIVREGKIVGEGYHVRAGEAHAEINALNQAGNEARNATVYVTLEPCCHTGRTPPCTDALIAAAVKRVVVAMPDPNPQVCGRGIYQLRQAGIVVDYIGSTTIKAKAEDINRGFLKRMRTNFPYLQLKMAASLDGRTAMASGESQWITSKEARQDVQNFRAQSDAILSTSATILADNPALTVRHETLATSVQQIYPKHCLRQPTRIIIDSCNRVMPCHRVITEPGSCLLARMTADQQIWPDNVKQLFLPPPEEEKRIDLRLLMMELSRLQINSIWVEAGATLAGALLQIGVVDELILYLAPKFLGDNARGLCVLPGIDKLNQAHNFTLKEVCQIGSDLRLRLTPNP</sequence>
<dbReference type="SUPFAM" id="SSF53597">
    <property type="entry name" value="Dihydrofolate reductase-like"/>
    <property type="match status" value="1"/>
</dbReference>
<dbReference type="GO" id="GO:0008703">
    <property type="term" value="F:5-amino-6-(5-phosphoribosylamino)uracil reductase activity"/>
    <property type="evidence" value="ECO:0007669"/>
    <property type="project" value="UniProtKB-EC"/>
</dbReference>
<evidence type="ECO:0000313" key="19">
    <source>
        <dbReference type="Proteomes" id="UP000004116"/>
    </source>
</evidence>
<dbReference type="Gene3D" id="3.40.430.10">
    <property type="entry name" value="Dihydrofolate Reductase, subunit A"/>
    <property type="match status" value="1"/>
</dbReference>
<keyword evidence="9 13" id="KW-0862">Zinc</keyword>
<evidence type="ECO:0000256" key="4">
    <source>
        <dbReference type="ARBA" id="ARBA00005259"/>
    </source>
</evidence>
<evidence type="ECO:0000256" key="2">
    <source>
        <dbReference type="ARBA" id="ARBA00004882"/>
    </source>
</evidence>
<dbReference type="GO" id="GO:0009231">
    <property type="term" value="P:riboflavin biosynthetic process"/>
    <property type="evidence" value="ECO:0007669"/>
    <property type="project" value="UniProtKB-UniPathway"/>
</dbReference>
<dbReference type="InterPro" id="IPR050765">
    <property type="entry name" value="Riboflavin_Biosynth_HTPR"/>
</dbReference>
<dbReference type="UniPathway" id="UPA00275">
    <property type="reaction ID" value="UER00401"/>
</dbReference>
<dbReference type="NCBIfam" id="TIGR00227">
    <property type="entry name" value="ribD_Cterm"/>
    <property type="match status" value="1"/>
</dbReference>
<evidence type="ECO:0000256" key="10">
    <source>
        <dbReference type="ARBA" id="ARBA00022857"/>
    </source>
</evidence>
<comment type="similarity">
    <text evidence="5 13">In the C-terminal section; belongs to the HTP reductase family.</text>
</comment>
<keyword evidence="10 13" id="KW-0521">NADP</keyword>
<feature type="active site" description="Proton donor" evidence="14">
    <location>
        <position position="58"/>
    </location>
</feature>
<comment type="catalytic activity">
    <reaction evidence="13">
        <text>5-amino-6-(5-phospho-D-ribitylamino)uracil + NADP(+) = 5-amino-6-(5-phospho-D-ribosylamino)uracil + NADPH + H(+)</text>
        <dbReference type="Rhea" id="RHEA:17845"/>
        <dbReference type="ChEBI" id="CHEBI:15378"/>
        <dbReference type="ChEBI" id="CHEBI:57783"/>
        <dbReference type="ChEBI" id="CHEBI:58349"/>
        <dbReference type="ChEBI" id="CHEBI:58421"/>
        <dbReference type="ChEBI" id="CHEBI:58453"/>
        <dbReference type="EC" id="1.1.1.193"/>
    </reaction>
</comment>
<keyword evidence="7 13" id="KW-0479">Metal-binding</keyword>
<keyword evidence="8 13" id="KW-0378">Hydrolase</keyword>
<dbReference type="PANTHER" id="PTHR38011:SF7">
    <property type="entry name" value="2,5-DIAMINO-6-RIBOSYLAMINO-4(3H)-PYRIMIDINONE 5'-PHOSPHATE REDUCTASE"/>
    <property type="match status" value="1"/>
</dbReference>
<dbReference type="EMBL" id="AGCA01000033">
    <property type="protein sequence ID" value="EGY29869.1"/>
    <property type="molecule type" value="Genomic_DNA"/>
</dbReference>
<feature type="binding site" evidence="15">
    <location>
        <position position="216"/>
    </location>
    <ligand>
        <name>substrate</name>
    </ligand>
</feature>
<evidence type="ECO:0000256" key="14">
    <source>
        <dbReference type="PIRSR" id="PIRSR006769-1"/>
    </source>
</evidence>
<feature type="binding site" evidence="15">
    <location>
        <begin position="312"/>
        <end position="318"/>
    </location>
    <ligand>
        <name>NADP(+)</name>
        <dbReference type="ChEBI" id="CHEBI:58349"/>
    </ligand>
</feature>
<keyword evidence="11 13" id="KW-0560">Oxidoreductase</keyword>
<dbReference type="InterPro" id="IPR004794">
    <property type="entry name" value="Eubact_RibD"/>
</dbReference>